<name>A0ABU7PE45_9ACTN</name>
<sequence>MAHSAAPSGLVAVHIGVQNPAEFLEPHPDAHEHVRELWAAAHRYDGIGWEKAGADPRWLRADTSTCAAAINPSHFSGRGADEFTRFLDGAASRGEKALIIATMGDANSEPRNSIFGGDVASVYFRNFDGSIAGKRLGTSSEITLAPGLDPVDHDLALRIRNSSDDGPWWAMTPRPVTAEGLSGTTVYQPEGELVPILVDTLGEPVVARWMPNDGKQIWYIVPDGINWNAVVGWLVQRALPAHVPEALRRVRSPHSINPDLETTAESSARLALEELESHYAAEKVRLEAEQKAAKDAAEPVRSGLLFGTGSTLVDAVAVVLRAAGFDITDLDEELGTKSADLLAIWGGEARLVEVKSEGGQAKEALVADLERHLSTWPKLRPNQPVTRGTLVVNHQHKLDPAQRKQEVYERPEFVAALQHPVIPAMGLFEWWRTEDWAAVRTAVLGQHHGTEPSRSAPTEPETPAAARRNFWSRFAGS</sequence>
<gene>
    <name evidence="2" type="ORF">V2S66_19180</name>
</gene>
<comment type="caution">
    <text evidence="2">The sequence shown here is derived from an EMBL/GenBank/DDBJ whole genome shotgun (WGS) entry which is preliminary data.</text>
</comment>
<evidence type="ECO:0000313" key="2">
    <source>
        <dbReference type="EMBL" id="MEE4544088.1"/>
    </source>
</evidence>
<reference evidence="2 3" key="1">
    <citation type="submission" date="2023-12" db="EMBL/GenBank/DDBJ databases">
        <title>Streptomyces sp. V4-01.</title>
        <authorList>
            <person name="Somphong A."/>
            <person name="Phongsopitanun W."/>
        </authorList>
    </citation>
    <scope>NUCLEOTIDE SEQUENCE [LARGE SCALE GENOMIC DNA]</scope>
    <source>
        <strain evidence="2 3">V4-01</strain>
    </source>
</reference>
<organism evidence="2 3">
    <name type="scientific">Actinacidiphila polyblastidii</name>
    <dbReference type="NCBI Taxonomy" id="3110430"/>
    <lineage>
        <taxon>Bacteria</taxon>
        <taxon>Bacillati</taxon>
        <taxon>Actinomycetota</taxon>
        <taxon>Actinomycetes</taxon>
        <taxon>Kitasatosporales</taxon>
        <taxon>Streptomycetaceae</taxon>
        <taxon>Actinacidiphila</taxon>
    </lineage>
</organism>
<feature type="region of interest" description="Disordered" evidence="1">
    <location>
        <begin position="447"/>
        <end position="477"/>
    </location>
</feature>
<dbReference type="RefSeq" id="WP_330797052.1">
    <property type="nucleotide sequence ID" value="NZ_JAZEWV010000014.1"/>
</dbReference>
<keyword evidence="3" id="KW-1185">Reference proteome</keyword>
<feature type="compositionally biased region" description="Low complexity" evidence="1">
    <location>
        <begin position="456"/>
        <end position="466"/>
    </location>
</feature>
<accession>A0ABU7PE45</accession>
<proteinExistence type="predicted"/>
<dbReference type="Proteomes" id="UP001344658">
    <property type="component" value="Unassembled WGS sequence"/>
</dbReference>
<evidence type="ECO:0008006" key="4">
    <source>
        <dbReference type="Google" id="ProtNLM"/>
    </source>
</evidence>
<evidence type="ECO:0000313" key="3">
    <source>
        <dbReference type="Proteomes" id="UP001344658"/>
    </source>
</evidence>
<dbReference type="EMBL" id="JAZEWV010000014">
    <property type="protein sequence ID" value="MEE4544088.1"/>
    <property type="molecule type" value="Genomic_DNA"/>
</dbReference>
<evidence type="ECO:0000256" key="1">
    <source>
        <dbReference type="SAM" id="MobiDB-lite"/>
    </source>
</evidence>
<protein>
    <recommendedName>
        <fullName evidence="4">Restriction endonuclease type IV Mrr domain-containing protein</fullName>
    </recommendedName>
</protein>